<reference evidence="2" key="2">
    <citation type="submission" date="2018-02" db="UniProtKB">
        <authorList>
            <consortium name="EnsemblPlants"/>
        </authorList>
    </citation>
    <scope>IDENTIFICATION</scope>
    <source>
        <strain evidence="2">Williams 82</strain>
    </source>
</reference>
<protein>
    <submittedName>
        <fullName evidence="1 2">Uncharacterized protein</fullName>
    </submittedName>
</protein>
<evidence type="ECO:0000313" key="2">
    <source>
        <dbReference type="EnsemblPlants" id="KRH06546"/>
    </source>
</evidence>
<keyword evidence="3" id="KW-1185">Reference proteome</keyword>
<dbReference type="EnsemblPlants" id="KRH06546">
    <property type="protein sequence ID" value="KRH06546"/>
    <property type="gene ID" value="GLYMA_16G029700"/>
</dbReference>
<gene>
    <name evidence="1" type="ORF">GLYMA_16G029700</name>
</gene>
<dbReference type="AlphaFoldDB" id="K7MEY2"/>
<dbReference type="EMBL" id="CM000849">
    <property type="protein sequence ID" value="KRH06546.1"/>
    <property type="molecule type" value="Genomic_DNA"/>
</dbReference>
<evidence type="ECO:0000313" key="3">
    <source>
        <dbReference type="Proteomes" id="UP000008827"/>
    </source>
</evidence>
<dbReference type="HOGENOM" id="CLU_3091153_0_0_1"/>
<organism evidence="1">
    <name type="scientific">Glycine max</name>
    <name type="common">Soybean</name>
    <name type="synonym">Glycine hispida</name>
    <dbReference type="NCBI Taxonomy" id="3847"/>
    <lineage>
        <taxon>Eukaryota</taxon>
        <taxon>Viridiplantae</taxon>
        <taxon>Streptophyta</taxon>
        <taxon>Embryophyta</taxon>
        <taxon>Tracheophyta</taxon>
        <taxon>Spermatophyta</taxon>
        <taxon>Magnoliopsida</taxon>
        <taxon>eudicotyledons</taxon>
        <taxon>Gunneridae</taxon>
        <taxon>Pentapetalae</taxon>
        <taxon>rosids</taxon>
        <taxon>fabids</taxon>
        <taxon>Fabales</taxon>
        <taxon>Fabaceae</taxon>
        <taxon>Papilionoideae</taxon>
        <taxon>50 kb inversion clade</taxon>
        <taxon>NPAAA clade</taxon>
        <taxon>indigoferoid/millettioid clade</taxon>
        <taxon>Phaseoleae</taxon>
        <taxon>Glycine</taxon>
        <taxon>Glycine subgen. Soja</taxon>
    </lineage>
</organism>
<sequence length="52" mass="6105">MLKNFQASQSPLKLFLFIYLSSNRKRVDNRMTGISNTRIQSSYWKIPTILTP</sequence>
<evidence type="ECO:0000313" key="1">
    <source>
        <dbReference type="EMBL" id="KRH06546.1"/>
    </source>
</evidence>
<reference evidence="1" key="3">
    <citation type="submission" date="2018-07" db="EMBL/GenBank/DDBJ databases">
        <title>WGS assembly of Glycine max.</title>
        <authorList>
            <person name="Schmutz J."/>
            <person name="Cannon S."/>
            <person name="Schlueter J."/>
            <person name="Ma J."/>
            <person name="Mitros T."/>
            <person name="Nelson W."/>
            <person name="Hyten D."/>
            <person name="Song Q."/>
            <person name="Thelen J."/>
            <person name="Cheng J."/>
            <person name="Xu D."/>
            <person name="Hellsten U."/>
            <person name="May G."/>
            <person name="Yu Y."/>
            <person name="Sakurai T."/>
            <person name="Umezawa T."/>
            <person name="Bhattacharyya M."/>
            <person name="Sandhu D."/>
            <person name="Valliyodan B."/>
            <person name="Lindquist E."/>
            <person name="Peto M."/>
            <person name="Grant D."/>
            <person name="Shu S."/>
            <person name="Goodstein D."/>
            <person name="Barry K."/>
            <person name="Futrell-Griggs M."/>
            <person name="Abernathy B."/>
            <person name="Du J."/>
            <person name="Tian Z."/>
            <person name="Zhu L."/>
            <person name="Gill N."/>
            <person name="Joshi T."/>
            <person name="Libault M."/>
            <person name="Sethuraman A."/>
            <person name="Zhang X."/>
            <person name="Shinozaki K."/>
            <person name="Nguyen H."/>
            <person name="Wing R."/>
            <person name="Cregan P."/>
            <person name="Specht J."/>
            <person name="Grimwood J."/>
            <person name="Rokhsar D."/>
            <person name="Stacey G."/>
            <person name="Shoemaker R."/>
            <person name="Jackson S."/>
        </authorList>
    </citation>
    <scope>NUCLEOTIDE SEQUENCE</scope>
    <source>
        <tissue evidence="1">Callus</tissue>
    </source>
</reference>
<dbReference type="PaxDb" id="3847-GLYMA16G03270.1"/>
<reference evidence="1 2" key="1">
    <citation type="journal article" date="2010" name="Nature">
        <title>Genome sequence of the palaeopolyploid soybean.</title>
        <authorList>
            <person name="Schmutz J."/>
            <person name="Cannon S.B."/>
            <person name="Schlueter J."/>
            <person name="Ma J."/>
            <person name="Mitros T."/>
            <person name="Nelson W."/>
            <person name="Hyten D.L."/>
            <person name="Song Q."/>
            <person name="Thelen J.J."/>
            <person name="Cheng J."/>
            <person name="Xu D."/>
            <person name="Hellsten U."/>
            <person name="May G.D."/>
            <person name="Yu Y."/>
            <person name="Sakurai T."/>
            <person name="Umezawa T."/>
            <person name="Bhattacharyya M.K."/>
            <person name="Sandhu D."/>
            <person name="Valliyodan B."/>
            <person name="Lindquist E."/>
            <person name="Peto M."/>
            <person name="Grant D."/>
            <person name="Shu S."/>
            <person name="Goodstein D."/>
            <person name="Barry K."/>
            <person name="Futrell-Griggs M."/>
            <person name="Abernathy B."/>
            <person name="Du J."/>
            <person name="Tian Z."/>
            <person name="Zhu L."/>
            <person name="Gill N."/>
            <person name="Joshi T."/>
            <person name="Libault M."/>
            <person name="Sethuraman A."/>
            <person name="Zhang X.-C."/>
            <person name="Shinozaki K."/>
            <person name="Nguyen H.T."/>
            <person name="Wing R.A."/>
            <person name="Cregan P."/>
            <person name="Specht J."/>
            <person name="Grimwood J."/>
            <person name="Rokhsar D."/>
            <person name="Stacey G."/>
            <person name="Shoemaker R.C."/>
            <person name="Jackson S.A."/>
        </authorList>
    </citation>
    <scope>NUCLEOTIDE SEQUENCE [LARGE SCALE GENOMIC DNA]</scope>
    <source>
        <strain evidence="2">cv. Williams 82</strain>
        <tissue evidence="1">Callus</tissue>
    </source>
</reference>
<dbReference type="InParanoid" id="K7MEY2"/>
<dbReference type="Gramene" id="KRH06546">
    <property type="protein sequence ID" value="KRH06546"/>
    <property type="gene ID" value="GLYMA_16G029700"/>
</dbReference>
<dbReference type="Proteomes" id="UP000008827">
    <property type="component" value="Chromosome 16"/>
</dbReference>
<name>K7MEY2_SOYBN</name>
<accession>K7MEY2</accession>
<proteinExistence type="predicted"/>